<evidence type="ECO:0000256" key="10">
    <source>
        <dbReference type="RuleBase" id="RU000594"/>
    </source>
</evidence>
<evidence type="ECO:0000256" key="9">
    <source>
        <dbReference type="HAMAP-Rule" id="MF_00161"/>
    </source>
</evidence>
<protein>
    <recommendedName>
        <fullName evidence="9">Lipoprotein signal peptidase</fullName>
        <ecNumber evidence="9">3.4.23.36</ecNumber>
    </recommendedName>
    <alternativeName>
        <fullName evidence="9">Prolipoprotein signal peptidase</fullName>
    </alternativeName>
    <alternativeName>
        <fullName evidence="9">Signal peptidase II</fullName>
        <shortName evidence="9">SPase II</shortName>
    </alternativeName>
</protein>
<comment type="function">
    <text evidence="9 10">This protein specifically catalyzes the removal of signal peptides from prolipoproteins.</text>
</comment>
<evidence type="ECO:0000256" key="4">
    <source>
        <dbReference type="ARBA" id="ARBA00022692"/>
    </source>
</evidence>
<reference evidence="12 13" key="1">
    <citation type="submission" date="2017-06" db="EMBL/GenBank/DDBJ databases">
        <title>Yangia sp. YSBP01 complete genome sequence.</title>
        <authorList>
            <person name="Woo J.-H."/>
            <person name="Kim H.-S."/>
        </authorList>
    </citation>
    <scope>NUCLEOTIDE SEQUENCE [LARGE SCALE GENOMIC DNA]</scope>
    <source>
        <strain evidence="12 13">YSBP01</strain>
    </source>
</reference>
<feature type="transmembrane region" description="Helical" evidence="9">
    <location>
        <begin position="89"/>
        <end position="110"/>
    </location>
</feature>
<dbReference type="Proteomes" id="UP000244915">
    <property type="component" value="Chromosome 2"/>
</dbReference>
<dbReference type="NCBIfam" id="TIGR00077">
    <property type="entry name" value="lspA"/>
    <property type="match status" value="1"/>
</dbReference>
<dbReference type="UniPathway" id="UPA00665"/>
<comment type="caution">
    <text evidence="9">Lacks conserved residue(s) required for the propagation of feature annotation.</text>
</comment>
<proteinExistence type="inferred from homology"/>
<evidence type="ECO:0000256" key="5">
    <source>
        <dbReference type="ARBA" id="ARBA00022750"/>
    </source>
</evidence>
<dbReference type="GO" id="GO:0006508">
    <property type="term" value="P:proteolysis"/>
    <property type="evidence" value="ECO:0007669"/>
    <property type="project" value="UniProtKB-KW"/>
</dbReference>
<dbReference type="EMBL" id="CP022190">
    <property type="protein sequence ID" value="AWI84872.1"/>
    <property type="molecule type" value="Genomic_DNA"/>
</dbReference>
<evidence type="ECO:0000256" key="1">
    <source>
        <dbReference type="ARBA" id="ARBA00006139"/>
    </source>
</evidence>
<dbReference type="GO" id="GO:0005886">
    <property type="term" value="C:plasma membrane"/>
    <property type="evidence" value="ECO:0007669"/>
    <property type="project" value="UniProtKB-SubCell"/>
</dbReference>
<comment type="similarity">
    <text evidence="1 9 11">Belongs to the peptidase A8 family.</text>
</comment>
<organism evidence="12 13">
    <name type="scientific">Alloyangia pacifica</name>
    <dbReference type="NCBI Taxonomy" id="311180"/>
    <lineage>
        <taxon>Bacteria</taxon>
        <taxon>Pseudomonadati</taxon>
        <taxon>Pseudomonadota</taxon>
        <taxon>Alphaproteobacteria</taxon>
        <taxon>Rhodobacterales</taxon>
        <taxon>Roseobacteraceae</taxon>
        <taxon>Alloyangia</taxon>
    </lineage>
</organism>
<feature type="transmembrane region" description="Helical" evidence="9">
    <location>
        <begin position="62"/>
        <end position="82"/>
    </location>
</feature>
<dbReference type="PRINTS" id="PR00781">
    <property type="entry name" value="LIPOSIGPTASE"/>
</dbReference>
<name>A0A2U8HGH7_9RHOB</name>
<dbReference type="PANTHER" id="PTHR33695:SF1">
    <property type="entry name" value="LIPOPROTEIN SIGNAL PEPTIDASE"/>
    <property type="match status" value="1"/>
</dbReference>
<keyword evidence="7 9" id="KW-1133">Transmembrane helix</keyword>
<keyword evidence="8 9" id="KW-0472">Membrane</keyword>
<comment type="subcellular location">
    <subcellularLocation>
        <location evidence="9">Cell membrane</location>
        <topology evidence="9">Multi-pass membrane protein</topology>
    </subcellularLocation>
</comment>
<dbReference type="AlphaFoldDB" id="A0A2U8HGH7"/>
<evidence type="ECO:0000313" key="12">
    <source>
        <dbReference type="EMBL" id="AWI84872.1"/>
    </source>
</evidence>
<dbReference type="HAMAP" id="MF_00161">
    <property type="entry name" value="LspA"/>
    <property type="match status" value="1"/>
</dbReference>
<keyword evidence="5 9" id="KW-0064">Aspartyl protease</keyword>
<evidence type="ECO:0000313" key="13">
    <source>
        <dbReference type="Proteomes" id="UP000244915"/>
    </source>
</evidence>
<comment type="pathway">
    <text evidence="9">Protein modification; lipoprotein biosynthesis (signal peptide cleavage).</text>
</comment>
<evidence type="ECO:0000256" key="11">
    <source>
        <dbReference type="RuleBase" id="RU004181"/>
    </source>
</evidence>
<accession>A0A2U8HGH7</accession>
<evidence type="ECO:0000256" key="8">
    <source>
        <dbReference type="ARBA" id="ARBA00023136"/>
    </source>
</evidence>
<comment type="catalytic activity">
    <reaction evidence="9 10">
        <text>Release of signal peptides from bacterial membrane prolipoproteins. Hydrolyzes -Xaa-Yaa-Zaa-|-(S,diacylglyceryl)Cys-, in which Xaa is hydrophobic (preferably Leu), and Yaa (Ala or Ser) and Zaa (Gly or Ala) have small, neutral side chains.</text>
        <dbReference type="EC" id="3.4.23.36"/>
    </reaction>
</comment>
<dbReference type="PANTHER" id="PTHR33695">
    <property type="entry name" value="LIPOPROTEIN SIGNAL PEPTIDASE"/>
    <property type="match status" value="1"/>
</dbReference>
<evidence type="ECO:0000256" key="3">
    <source>
        <dbReference type="ARBA" id="ARBA00022670"/>
    </source>
</evidence>
<dbReference type="InterPro" id="IPR001872">
    <property type="entry name" value="Peptidase_A8"/>
</dbReference>
<dbReference type="GO" id="GO:0004190">
    <property type="term" value="F:aspartic-type endopeptidase activity"/>
    <property type="evidence" value="ECO:0007669"/>
    <property type="project" value="UniProtKB-UniRule"/>
</dbReference>
<dbReference type="PROSITE" id="PS00855">
    <property type="entry name" value="SPASE_II"/>
    <property type="match status" value="1"/>
</dbReference>
<dbReference type="RefSeq" id="WP_108968125.1">
    <property type="nucleotide sequence ID" value="NZ_CP022190.1"/>
</dbReference>
<dbReference type="Pfam" id="PF01252">
    <property type="entry name" value="Peptidase_A8"/>
    <property type="match status" value="1"/>
</dbReference>
<dbReference type="EC" id="3.4.23.36" evidence="9"/>
<dbReference type="OrthoDB" id="9810259at2"/>
<feature type="transmembrane region" description="Helical" evidence="9">
    <location>
        <begin position="130"/>
        <end position="151"/>
    </location>
</feature>
<keyword evidence="2 9" id="KW-1003">Cell membrane</keyword>
<feature type="active site" evidence="9">
    <location>
        <position position="117"/>
    </location>
</feature>
<keyword evidence="3 9" id="KW-0645">Protease</keyword>
<dbReference type="KEGG" id="ypac:CEW88_13870"/>
<gene>
    <name evidence="9 12" type="primary">lspA</name>
    <name evidence="12" type="ORF">CEW88_13870</name>
</gene>
<evidence type="ECO:0000256" key="6">
    <source>
        <dbReference type="ARBA" id="ARBA00022801"/>
    </source>
</evidence>
<keyword evidence="6 9" id="KW-0378">Hydrolase</keyword>
<evidence type="ECO:0000256" key="2">
    <source>
        <dbReference type="ARBA" id="ARBA00022475"/>
    </source>
</evidence>
<keyword evidence="4 9" id="KW-0812">Transmembrane</keyword>
<evidence type="ECO:0000256" key="7">
    <source>
        <dbReference type="ARBA" id="ARBA00022989"/>
    </source>
</evidence>
<sequence length="163" mass="17326">MRLVLVTAAITFVVDQLSKWLVVHVMGLAQRLSIDVLPPFLNFRMAWNRGVNFGLFADDAAAARWTLIAVALGIVLFVSVWLRRDPPGRLGLISGGLLIGGALGNVIDRLLYGAVADFLNMSCCGLNNPFAFNVADIAIFAGAIGLVLFSGGTEAGKRGKKAP</sequence>
<feature type="active site" evidence="9">
    <location>
        <position position="136"/>
    </location>
</feature>